<feature type="transmembrane region" description="Helical" evidence="6">
    <location>
        <begin position="332"/>
        <end position="351"/>
    </location>
</feature>
<dbReference type="InterPro" id="IPR002293">
    <property type="entry name" value="AA/rel_permease1"/>
</dbReference>
<proteinExistence type="predicted"/>
<feature type="transmembrane region" description="Helical" evidence="6">
    <location>
        <begin position="203"/>
        <end position="224"/>
    </location>
</feature>
<keyword evidence="4 6" id="KW-1133">Transmembrane helix</keyword>
<sequence>MQKKLGAGEVFAILLGAIIGWGSFMLPGSQFLYNSGVINTSIGLFCGTMAIIVIERSYWYMLQQDIDEGGEFSYILIFMGRKSAFVVGWFLFLAYLSLVPLNATAFPLVIDKLFPGILNVGYLYTIAGDPIYLGEALVSVLIILFFMALNLKGIKQSGKFQFVIVAALVICILVVFVAMLFQADMGGFREHYVDNNSFHLGQVLQVVAITPFLFIGFDAVPQLVKDMGVSRSKASLMAVTSLLIGMGCYILLNFTTGLAYGPEEAKSLDWALGSGVLEHLGLIGFLMLVIALGSAVSGGINGFMICSTKLICAMGRENILPRQVGGMTERGVLKNAILAVSVISIFACFFGREVVTWIVDMCSFGAAVTYFYVCLNTFRIAKSKPDRILGSVGAILAFLFMLLLIVPYSPAALSTPALIFLSVWIIVGAYFFIRMSLADKRKNNIIQKEEKK</sequence>
<dbReference type="InterPro" id="IPR050367">
    <property type="entry name" value="APC_superfamily"/>
</dbReference>
<comment type="caution">
    <text evidence="7">The sequence shown here is derived from an EMBL/GenBank/DDBJ whole genome shotgun (WGS) entry which is preliminary data.</text>
</comment>
<dbReference type="PANTHER" id="PTHR42770">
    <property type="entry name" value="AMINO ACID TRANSPORTER-RELATED"/>
    <property type="match status" value="1"/>
</dbReference>
<dbReference type="Proteomes" id="UP000824263">
    <property type="component" value="Unassembled WGS sequence"/>
</dbReference>
<dbReference type="Gene3D" id="1.20.1740.10">
    <property type="entry name" value="Amino acid/polyamine transporter I"/>
    <property type="match status" value="1"/>
</dbReference>
<dbReference type="Pfam" id="PF13520">
    <property type="entry name" value="AA_permease_2"/>
    <property type="match status" value="1"/>
</dbReference>
<evidence type="ECO:0000256" key="2">
    <source>
        <dbReference type="ARBA" id="ARBA00022475"/>
    </source>
</evidence>
<feature type="transmembrane region" description="Helical" evidence="6">
    <location>
        <begin position="84"/>
        <end position="110"/>
    </location>
</feature>
<reference evidence="7" key="2">
    <citation type="submission" date="2021-04" db="EMBL/GenBank/DDBJ databases">
        <authorList>
            <person name="Gilroy R."/>
        </authorList>
    </citation>
    <scope>NUCLEOTIDE SEQUENCE</scope>
    <source>
        <strain evidence="7">ChiSxjej1B13-11762</strain>
    </source>
</reference>
<feature type="transmembrane region" description="Helical" evidence="6">
    <location>
        <begin position="7"/>
        <end position="26"/>
    </location>
</feature>
<evidence type="ECO:0000256" key="3">
    <source>
        <dbReference type="ARBA" id="ARBA00022692"/>
    </source>
</evidence>
<feature type="transmembrane region" description="Helical" evidence="6">
    <location>
        <begin position="130"/>
        <end position="150"/>
    </location>
</feature>
<feature type="transmembrane region" description="Helical" evidence="6">
    <location>
        <begin position="236"/>
        <end position="260"/>
    </location>
</feature>
<keyword evidence="2" id="KW-1003">Cell membrane</keyword>
<evidence type="ECO:0000313" key="7">
    <source>
        <dbReference type="EMBL" id="HIW84134.1"/>
    </source>
</evidence>
<name>A0A9D1UDS3_9FIRM</name>
<gene>
    <name evidence="7" type="ORF">H9873_07425</name>
</gene>
<evidence type="ECO:0000256" key="5">
    <source>
        <dbReference type="ARBA" id="ARBA00023136"/>
    </source>
</evidence>
<evidence type="ECO:0000256" key="4">
    <source>
        <dbReference type="ARBA" id="ARBA00022989"/>
    </source>
</evidence>
<dbReference type="GO" id="GO:0005886">
    <property type="term" value="C:plasma membrane"/>
    <property type="evidence" value="ECO:0007669"/>
    <property type="project" value="UniProtKB-SubCell"/>
</dbReference>
<evidence type="ECO:0000256" key="6">
    <source>
        <dbReference type="SAM" id="Phobius"/>
    </source>
</evidence>
<dbReference type="GO" id="GO:0022857">
    <property type="term" value="F:transmembrane transporter activity"/>
    <property type="evidence" value="ECO:0007669"/>
    <property type="project" value="InterPro"/>
</dbReference>
<feature type="transmembrane region" description="Helical" evidence="6">
    <location>
        <begin position="387"/>
        <end position="406"/>
    </location>
</feature>
<accession>A0A9D1UDS3</accession>
<dbReference type="PANTHER" id="PTHR42770:SF7">
    <property type="entry name" value="MEMBRANE PROTEIN"/>
    <property type="match status" value="1"/>
</dbReference>
<organism evidence="7 8">
    <name type="scientific">Candidatus Dorea gallistercoris</name>
    <dbReference type="NCBI Taxonomy" id="2838542"/>
    <lineage>
        <taxon>Bacteria</taxon>
        <taxon>Bacillati</taxon>
        <taxon>Bacillota</taxon>
        <taxon>Clostridia</taxon>
        <taxon>Lachnospirales</taxon>
        <taxon>Lachnospiraceae</taxon>
        <taxon>Dorea</taxon>
    </lineage>
</organism>
<feature type="transmembrane region" description="Helical" evidence="6">
    <location>
        <begin position="162"/>
        <end position="183"/>
    </location>
</feature>
<feature type="transmembrane region" description="Helical" evidence="6">
    <location>
        <begin position="32"/>
        <end position="54"/>
    </location>
</feature>
<comment type="subcellular location">
    <subcellularLocation>
        <location evidence="1">Cell membrane</location>
        <topology evidence="1">Multi-pass membrane protein</topology>
    </subcellularLocation>
</comment>
<evidence type="ECO:0000256" key="1">
    <source>
        <dbReference type="ARBA" id="ARBA00004651"/>
    </source>
</evidence>
<reference evidence="7" key="1">
    <citation type="journal article" date="2021" name="PeerJ">
        <title>Extensive microbial diversity within the chicken gut microbiome revealed by metagenomics and culture.</title>
        <authorList>
            <person name="Gilroy R."/>
            <person name="Ravi A."/>
            <person name="Getino M."/>
            <person name="Pursley I."/>
            <person name="Horton D.L."/>
            <person name="Alikhan N.F."/>
            <person name="Baker D."/>
            <person name="Gharbi K."/>
            <person name="Hall N."/>
            <person name="Watson M."/>
            <person name="Adriaenssens E.M."/>
            <person name="Foster-Nyarko E."/>
            <person name="Jarju S."/>
            <person name="Secka A."/>
            <person name="Antonio M."/>
            <person name="Oren A."/>
            <person name="Chaudhuri R.R."/>
            <person name="La Ragione R."/>
            <person name="Hildebrand F."/>
            <person name="Pallen M.J."/>
        </authorList>
    </citation>
    <scope>NUCLEOTIDE SEQUENCE</scope>
    <source>
        <strain evidence="7">ChiSxjej1B13-11762</strain>
    </source>
</reference>
<dbReference type="AlphaFoldDB" id="A0A9D1UDS3"/>
<dbReference type="PIRSF" id="PIRSF006060">
    <property type="entry name" value="AA_transporter"/>
    <property type="match status" value="1"/>
</dbReference>
<evidence type="ECO:0000313" key="8">
    <source>
        <dbReference type="Proteomes" id="UP000824263"/>
    </source>
</evidence>
<keyword evidence="5 6" id="KW-0472">Membrane</keyword>
<keyword evidence="3 6" id="KW-0812">Transmembrane</keyword>
<feature type="transmembrane region" description="Helical" evidence="6">
    <location>
        <begin position="280"/>
        <end position="311"/>
    </location>
</feature>
<protein>
    <submittedName>
        <fullName evidence="7">APC family permease</fullName>
    </submittedName>
</protein>
<feature type="transmembrane region" description="Helical" evidence="6">
    <location>
        <begin position="412"/>
        <end position="433"/>
    </location>
</feature>
<feature type="transmembrane region" description="Helical" evidence="6">
    <location>
        <begin position="357"/>
        <end position="375"/>
    </location>
</feature>
<dbReference type="EMBL" id="DXGF01000134">
    <property type="protein sequence ID" value="HIW84134.1"/>
    <property type="molecule type" value="Genomic_DNA"/>
</dbReference>